<name>A0A5E7FPQ6_PSEFL</name>
<dbReference type="Proteomes" id="UP000409037">
    <property type="component" value="Unassembled WGS sequence"/>
</dbReference>
<organism evidence="1 2">
    <name type="scientific">Pseudomonas fluorescens</name>
    <dbReference type="NCBI Taxonomy" id="294"/>
    <lineage>
        <taxon>Bacteria</taxon>
        <taxon>Pseudomonadati</taxon>
        <taxon>Pseudomonadota</taxon>
        <taxon>Gammaproteobacteria</taxon>
        <taxon>Pseudomonadales</taxon>
        <taxon>Pseudomonadaceae</taxon>
        <taxon>Pseudomonas</taxon>
    </lineage>
</organism>
<dbReference type="AlphaFoldDB" id="A0A5E7FPQ6"/>
<protein>
    <submittedName>
        <fullName evidence="1">Uncharacterized protein</fullName>
    </submittedName>
</protein>
<reference evidence="1 2" key="1">
    <citation type="submission" date="2019-09" db="EMBL/GenBank/DDBJ databases">
        <authorList>
            <person name="Chandra G."/>
            <person name="Truman W A."/>
        </authorList>
    </citation>
    <scope>NUCLEOTIDE SEQUENCE [LARGE SCALE GENOMIC DNA]</scope>
    <source>
        <strain evidence="1">PS833</strain>
    </source>
</reference>
<evidence type="ECO:0000313" key="1">
    <source>
        <dbReference type="EMBL" id="VVO41289.1"/>
    </source>
</evidence>
<dbReference type="OrthoDB" id="9800503at2"/>
<sequence length="65" mass="7413">MKRDSFFEPVEDFDGLAAERVSDAELCYQRIGAMKVKLVLPEDFDAPLSNEMFDAFEGSSRSLYQ</sequence>
<proteinExistence type="predicted"/>
<evidence type="ECO:0000313" key="2">
    <source>
        <dbReference type="Proteomes" id="UP000409037"/>
    </source>
</evidence>
<dbReference type="EMBL" id="CABVHU010000022">
    <property type="protein sequence ID" value="VVO41289.1"/>
    <property type="molecule type" value="Genomic_DNA"/>
</dbReference>
<dbReference type="RefSeq" id="WP_150800936.1">
    <property type="nucleotide sequence ID" value="NZ_CABVHU010000022.1"/>
</dbReference>
<gene>
    <name evidence="1" type="ORF">PS833_05857</name>
</gene>
<accession>A0A5E7FPQ6</accession>